<feature type="transmembrane region" description="Helical" evidence="4">
    <location>
        <begin position="161"/>
        <end position="184"/>
    </location>
</feature>
<dbReference type="InterPro" id="IPR005467">
    <property type="entry name" value="His_kinase_dom"/>
</dbReference>
<dbReference type="InterPro" id="IPR011712">
    <property type="entry name" value="Sig_transdc_His_kin_sub3_dim/P"/>
</dbReference>
<feature type="domain" description="Histidine kinase" evidence="5">
    <location>
        <begin position="324"/>
        <end position="411"/>
    </location>
</feature>
<evidence type="ECO:0000313" key="6">
    <source>
        <dbReference type="EMBL" id="NMF66148.1"/>
    </source>
</evidence>
<dbReference type="CDD" id="cd16917">
    <property type="entry name" value="HATPase_UhpB-NarQ-NarX-like"/>
    <property type="match status" value="1"/>
</dbReference>
<dbReference type="EMBL" id="QMEC01000138">
    <property type="protein sequence ID" value="NMF66148.1"/>
    <property type="molecule type" value="Genomic_DNA"/>
</dbReference>
<dbReference type="Pfam" id="PF02518">
    <property type="entry name" value="HATPase_c"/>
    <property type="match status" value="1"/>
</dbReference>
<dbReference type="InterPro" id="IPR036890">
    <property type="entry name" value="HATPase_C_sf"/>
</dbReference>
<evidence type="ECO:0000259" key="5">
    <source>
        <dbReference type="PROSITE" id="PS50109"/>
    </source>
</evidence>
<keyword evidence="2 6" id="KW-0418">Kinase</keyword>
<dbReference type="PANTHER" id="PTHR24421">
    <property type="entry name" value="NITRATE/NITRITE SENSOR PROTEIN NARX-RELATED"/>
    <property type="match status" value="1"/>
</dbReference>
<sequence>MSPSFPSLRLLLYLEWLLLGMSLLAEFLIPPIYPFHTSPWFTVLRIVVFGVMGLRLPKQNFSYKVIYTVVELGILLLPVLPALTNSHLRCAPLLGLIAVIRSCQMFDLQDRLIVAALVYISYLYTEFLRISQTPVFFKMPLGQGRACIGPPMPPPPNTINFILNNAITFALTLTFVLLLVNAVLAERRSRQELAFVHEQLRQYALRIENQATLQERNRIAREIHDSLGHALTAQTIQLENALLLLPSNVDKAIEFLQQVKQLGYQALQEVSRSVATLRADPLRGKSLEKAIDNLIRDFSSATTLTPECKISLTSPVTSEVGTAIYRILQEALTNISKHSGATEVSVQLQTQTGRINLLVEDNGKGFYPEQNTTGFGLQGMRERATALGGNFNIMSKQGAGCRIQVSILILESSMINSEPATKNPKSKIL</sequence>
<dbReference type="PROSITE" id="PS50109">
    <property type="entry name" value="HIS_KIN"/>
    <property type="match status" value="1"/>
</dbReference>
<evidence type="ECO:0000256" key="3">
    <source>
        <dbReference type="ARBA" id="ARBA00023012"/>
    </source>
</evidence>
<dbReference type="RefSeq" id="WP_169267716.1">
    <property type="nucleotide sequence ID" value="NZ_QMEC01000138.1"/>
</dbReference>
<dbReference type="SMART" id="SM00387">
    <property type="entry name" value="HATPase_c"/>
    <property type="match status" value="1"/>
</dbReference>
<evidence type="ECO:0000313" key="7">
    <source>
        <dbReference type="Proteomes" id="UP000762253"/>
    </source>
</evidence>
<evidence type="ECO:0000256" key="2">
    <source>
        <dbReference type="ARBA" id="ARBA00022777"/>
    </source>
</evidence>
<dbReference type="SUPFAM" id="SSF55874">
    <property type="entry name" value="ATPase domain of HSP90 chaperone/DNA topoisomerase II/histidine kinase"/>
    <property type="match status" value="1"/>
</dbReference>
<evidence type="ECO:0000256" key="1">
    <source>
        <dbReference type="ARBA" id="ARBA00022679"/>
    </source>
</evidence>
<feature type="transmembrane region" description="Helical" evidence="4">
    <location>
        <begin position="12"/>
        <end position="33"/>
    </location>
</feature>
<keyword evidence="4" id="KW-0472">Membrane</keyword>
<keyword evidence="4" id="KW-0812">Transmembrane</keyword>
<proteinExistence type="predicted"/>
<accession>A0ABX1MFG4</accession>
<dbReference type="Proteomes" id="UP000762253">
    <property type="component" value="Unassembled WGS sequence"/>
</dbReference>
<organism evidence="6 7">
    <name type="scientific">Brasilonema octagenarum UFV-OR1</name>
    <dbReference type="NCBI Taxonomy" id="417115"/>
    <lineage>
        <taxon>Bacteria</taxon>
        <taxon>Bacillati</taxon>
        <taxon>Cyanobacteriota</taxon>
        <taxon>Cyanophyceae</taxon>
        <taxon>Nostocales</taxon>
        <taxon>Scytonemataceae</taxon>
        <taxon>Brasilonema</taxon>
        <taxon>Octagenarum group</taxon>
    </lineage>
</organism>
<reference evidence="6 7" key="1">
    <citation type="submission" date="2018-06" db="EMBL/GenBank/DDBJ databases">
        <title>Comparative genomics of Brasilonema spp. strains.</title>
        <authorList>
            <person name="Alvarenga D.O."/>
            <person name="Fiore M.F."/>
            <person name="Varani A.M."/>
        </authorList>
    </citation>
    <scope>NUCLEOTIDE SEQUENCE [LARGE SCALE GENOMIC DNA]</scope>
    <source>
        <strain evidence="6 7">UFV-OR1</strain>
    </source>
</reference>
<keyword evidence="7" id="KW-1185">Reference proteome</keyword>
<keyword evidence="1" id="KW-0808">Transferase</keyword>
<dbReference type="InterPro" id="IPR050482">
    <property type="entry name" value="Sensor_HK_TwoCompSys"/>
</dbReference>
<dbReference type="Gene3D" id="1.20.5.1930">
    <property type="match status" value="1"/>
</dbReference>
<name>A0ABX1MFG4_9CYAN</name>
<evidence type="ECO:0000256" key="4">
    <source>
        <dbReference type="SAM" id="Phobius"/>
    </source>
</evidence>
<dbReference type="GO" id="GO:0016301">
    <property type="term" value="F:kinase activity"/>
    <property type="evidence" value="ECO:0007669"/>
    <property type="project" value="UniProtKB-KW"/>
</dbReference>
<comment type="caution">
    <text evidence="6">The sequence shown here is derived from an EMBL/GenBank/DDBJ whole genome shotgun (WGS) entry which is preliminary data.</text>
</comment>
<dbReference type="InterPro" id="IPR003594">
    <property type="entry name" value="HATPase_dom"/>
</dbReference>
<gene>
    <name evidence="6" type="ORF">DP115_26750</name>
</gene>
<feature type="transmembrane region" description="Helical" evidence="4">
    <location>
        <begin position="63"/>
        <end position="80"/>
    </location>
</feature>
<protein>
    <submittedName>
        <fullName evidence="6">Sensor histidine kinase</fullName>
    </submittedName>
</protein>
<keyword evidence="3" id="KW-0902">Two-component regulatory system</keyword>
<keyword evidence="4" id="KW-1133">Transmembrane helix</keyword>
<dbReference type="Gene3D" id="3.30.565.10">
    <property type="entry name" value="Histidine kinase-like ATPase, C-terminal domain"/>
    <property type="match status" value="1"/>
</dbReference>
<dbReference type="Pfam" id="PF07730">
    <property type="entry name" value="HisKA_3"/>
    <property type="match status" value="1"/>
</dbReference>
<feature type="transmembrane region" description="Helical" evidence="4">
    <location>
        <begin position="39"/>
        <end position="56"/>
    </location>
</feature>